<reference evidence="4" key="1">
    <citation type="submission" date="2010-07" db="EMBL/GenBank/DDBJ databases">
        <title>The genome sequence of Gaeumannomyces graminis var. tritici strain R3-111a-1.</title>
        <authorList>
            <consortium name="The Broad Institute Genome Sequencing Platform"/>
            <person name="Ma L.-J."/>
            <person name="Dead R."/>
            <person name="Young S."/>
            <person name="Zeng Q."/>
            <person name="Koehrsen M."/>
            <person name="Alvarado L."/>
            <person name="Berlin A."/>
            <person name="Chapman S.B."/>
            <person name="Chen Z."/>
            <person name="Freedman E."/>
            <person name="Gellesch M."/>
            <person name="Goldberg J."/>
            <person name="Griggs A."/>
            <person name="Gujja S."/>
            <person name="Heilman E.R."/>
            <person name="Heiman D."/>
            <person name="Hepburn T."/>
            <person name="Howarth C."/>
            <person name="Jen D."/>
            <person name="Larson L."/>
            <person name="Mehta T."/>
            <person name="Neiman D."/>
            <person name="Pearson M."/>
            <person name="Roberts A."/>
            <person name="Saif S."/>
            <person name="Shea T."/>
            <person name="Shenoy N."/>
            <person name="Sisk P."/>
            <person name="Stolte C."/>
            <person name="Sykes S."/>
            <person name="Walk T."/>
            <person name="White J."/>
            <person name="Yandava C."/>
            <person name="Haas B."/>
            <person name="Nusbaum C."/>
            <person name="Birren B."/>
        </authorList>
    </citation>
    <scope>NUCLEOTIDE SEQUENCE [LARGE SCALE GENOMIC DNA]</scope>
    <source>
        <strain evidence="4">R3-111a-1</strain>
    </source>
</reference>
<dbReference type="RefSeq" id="XP_009218051.1">
    <property type="nucleotide sequence ID" value="XM_009219787.1"/>
</dbReference>
<dbReference type="AlphaFoldDB" id="J3NL75"/>
<dbReference type="eggNOG" id="ENOG502RN1M">
    <property type="taxonomic scope" value="Eukaryota"/>
</dbReference>
<dbReference type="OrthoDB" id="10462952at2759"/>
<reference evidence="2" key="3">
    <citation type="submission" date="2010-09" db="EMBL/GenBank/DDBJ databases">
        <title>Annotation of Gaeumannomyces graminis var. tritici R3-111a-1.</title>
        <authorList>
            <consortium name="The Broad Institute Genome Sequencing Platform"/>
            <person name="Ma L.-J."/>
            <person name="Dead R."/>
            <person name="Young S.K."/>
            <person name="Zeng Q."/>
            <person name="Gargeya S."/>
            <person name="Fitzgerald M."/>
            <person name="Haas B."/>
            <person name="Abouelleil A."/>
            <person name="Alvarado L."/>
            <person name="Arachchi H.M."/>
            <person name="Berlin A."/>
            <person name="Brown A."/>
            <person name="Chapman S.B."/>
            <person name="Chen Z."/>
            <person name="Dunbar C."/>
            <person name="Freedman E."/>
            <person name="Gearin G."/>
            <person name="Gellesch M."/>
            <person name="Goldberg J."/>
            <person name="Griggs A."/>
            <person name="Gujja S."/>
            <person name="Heiman D."/>
            <person name="Howarth C."/>
            <person name="Larson L."/>
            <person name="Lui A."/>
            <person name="MacDonald P.J.P."/>
            <person name="Mehta T."/>
            <person name="Montmayeur A."/>
            <person name="Murphy C."/>
            <person name="Neiman D."/>
            <person name="Pearson M."/>
            <person name="Priest M."/>
            <person name="Roberts A."/>
            <person name="Saif S."/>
            <person name="Shea T."/>
            <person name="Shenoy N."/>
            <person name="Sisk P."/>
            <person name="Stolte C."/>
            <person name="Sykes S."/>
            <person name="Yandava C."/>
            <person name="Wortman J."/>
            <person name="Nusbaum C."/>
            <person name="Birren B."/>
        </authorList>
    </citation>
    <scope>NUCLEOTIDE SEQUENCE</scope>
    <source>
        <strain evidence="2">R3-111a-1</strain>
    </source>
</reference>
<reference evidence="2" key="2">
    <citation type="submission" date="2010-07" db="EMBL/GenBank/DDBJ databases">
        <authorList>
            <consortium name="The Broad Institute Genome Sequencing Platform"/>
            <consortium name="Broad Institute Genome Sequencing Center for Infectious Disease"/>
            <person name="Ma L.-J."/>
            <person name="Dead R."/>
            <person name="Young S."/>
            <person name="Zeng Q."/>
            <person name="Koehrsen M."/>
            <person name="Alvarado L."/>
            <person name="Berlin A."/>
            <person name="Chapman S.B."/>
            <person name="Chen Z."/>
            <person name="Freedman E."/>
            <person name="Gellesch M."/>
            <person name="Goldberg J."/>
            <person name="Griggs A."/>
            <person name="Gujja S."/>
            <person name="Heilman E.R."/>
            <person name="Heiman D."/>
            <person name="Hepburn T."/>
            <person name="Howarth C."/>
            <person name="Jen D."/>
            <person name="Larson L."/>
            <person name="Mehta T."/>
            <person name="Neiman D."/>
            <person name="Pearson M."/>
            <person name="Roberts A."/>
            <person name="Saif S."/>
            <person name="Shea T."/>
            <person name="Shenoy N."/>
            <person name="Sisk P."/>
            <person name="Stolte C."/>
            <person name="Sykes S."/>
            <person name="Walk T."/>
            <person name="White J."/>
            <person name="Yandava C."/>
            <person name="Haas B."/>
            <person name="Nusbaum C."/>
            <person name="Birren B."/>
        </authorList>
    </citation>
    <scope>NUCLEOTIDE SEQUENCE</scope>
    <source>
        <strain evidence="2">R3-111a-1</strain>
    </source>
</reference>
<protein>
    <submittedName>
        <fullName evidence="2 3">Uncharacterized protein</fullName>
    </submittedName>
</protein>
<feature type="region of interest" description="Disordered" evidence="1">
    <location>
        <begin position="59"/>
        <end position="106"/>
    </location>
</feature>
<sequence>MAGKAYKMASRVLSASRGSATCLTQEVRQYCTTTTRHATGLVGTQRRISRPAPCTMAETATTKAESRRQYATRPNQKFNPIRTTPKTKPRGAPKIPQSKPLPGDGAYLTEDSVPDSEWWDETRAHLIEKQGMAPDAAPLDSAGCISFVKRYIQASLDDIGNPLPWSSPSTVKKFTSMDFSPAHLHYIAVQLLALGEGDRPAPPPLMRLSLRMLDHASILDHDPSTVTLCLTAIKMASVDGGTKRRLSDIPPPFPATINRFRARFRTSGAAAKDPDILTVWGLLHLFEDRLEMAERYLRLAMGPVLPAPTTGAHRRAPADADAAPDFDVDLKPRPPRFDAEPAACLALAKTTALMGRPEADTAACYAVGAFQLDLARACMMLGLLTGTAKVGGKGEQQTGGDWRARYVPYRELLITKAAMNGIPEACVAMVEIEKTKAASASMGITDLSACGLGSIQSPQHHDLVAAEWERVVEAIRARG</sequence>
<feature type="compositionally biased region" description="Polar residues" evidence="1">
    <location>
        <begin position="72"/>
        <end position="84"/>
    </location>
</feature>
<reference evidence="3" key="5">
    <citation type="submission" date="2018-04" db="UniProtKB">
        <authorList>
            <consortium name="EnsemblFungi"/>
        </authorList>
    </citation>
    <scope>IDENTIFICATION</scope>
    <source>
        <strain evidence="3">R3-111a-1</strain>
    </source>
</reference>
<organism evidence="2">
    <name type="scientific">Gaeumannomyces tritici (strain R3-111a-1)</name>
    <name type="common">Wheat and barley take-all root rot fungus</name>
    <name type="synonym">Gaeumannomyces graminis var. tritici</name>
    <dbReference type="NCBI Taxonomy" id="644352"/>
    <lineage>
        <taxon>Eukaryota</taxon>
        <taxon>Fungi</taxon>
        <taxon>Dikarya</taxon>
        <taxon>Ascomycota</taxon>
        <taxon>Pezizomycotina</taxon>
        <taxon>Sordariomycetes</taxon>
        <taxon>Sordariomycetidae</taxon>
        <taxon>Magnaporthales</taxon>
        <taxon>Magnaporthaceae</taxon>
        <taxon>Gaeumannomyces</taxon>
    </lineage>
</organism>
<gene>
    <name evidence="3" type="primary">20342474</name>
    <name evidence="2" type="ORF">GGTG_02016</name>
</gene>
<evidence type="ECO:0000313" key="3">
    <source>
        <dbReference type="EnsemblFungi" id="EJT82042"/>
    </source>
</evidence>
<keyword evidence="4" id="KW-1185">Reference proteome</keyword>
<proteinExistence type="predicted"/>
<evidence type="ECO:0000313" key="4">
    <source>
        <dbReference type="Proteomes" id="UP000006039"/>
    </source>
</evidence>
<reference evidence="3" key="4">
    <citation type="journal article" date="2015" name="G3 (Bethesda)">
        <title>Genome sequences of three phytopathogenic species of the Magnaporthaceae family of fungi.</title>
        <authorList>
            <person name="Okagaki L.H."/>
            <person name="Nunes C.C."/>
            <person name="Sailsbery J."/>
            <person name="Clay B."/>
            <person name="Brown D."/>
            <person name="John T."/>
            <person name="Oh Y."/>
            <person name="Young N."/>
            <person name="Fitzgerald M."/>
            <person name="Haas B.J."/>
            <person name="Zeng Q."/>
            <person name="Young S."/>
            <person name="Adiconis X."/>
            <person name="Fan L."/>
            <person name="Levin J.Z."/>
            <person name="Mitchell T.K."/>
            <person name="Okubara P.A."/>
            <person name="Farman M.L."/>
            <person name="Kohn L.M."/>
            <person name="Birren B."/>
            <person name="Ma L.-J."/>
            <person name="Dean R.A."/>
        </authorList>
    </citation>
    <scope>NUCLEOTIDE SEQUENCE</scope>
    <source>
        <strain evidence="3">R3-111a-1</strain>
    </source>
</reference>
<dbReference type="VEuPathDB" id="FungiDB:GGTG_02016"/>
<dbReference type="STRING" id="644352.J3NL75"/>
<dbReference type="HOGENOM" id="CLU_569909_0_0_1"/>
<evidence type="ECO:0000256" key="1">
    <source>
        <dbReference type="SAM" id="MobiDB-lite"/>
    </source>
</evidence>
<dbReference type="GeneID" id="20342474"/>
<accession>J3NL75</accession>
<name>J3NL75_GAET3</name>
<dbReference type="EnsemblFungi" id="EJT82042">
    <property type="protein sequence ID" value="EJT82042"/>
    <property type="gene ID" value="GGTG_02016"/>
</dbReference>
<evidence type="ECO:0000313" key="2">
    <source>
        <dbReference type="EMBL" id="EJT82042.1"/>
    </source>
</evidence>
<dbReference type="EMBL" id="GL385395">
    <property type="protein sequence ID" value="EJT82042.1"/>
    <property type="molecule type" value="Genomic_DNA"/>
</dbReference>
<dbReference type="Proteomes" id="UP000006039">
    <property type="component" value="Unassembled WGS sequence"/>
</dbReference>